<dbReference type="InterPro" id="IPR013128">
    <property type="entry name" value="Peptidase_C1A"/>
</dbReference>
<reference evidence="4" key="2">
    <citation type="submission" date="2021-03" db="UniProtKB">
        <authorList>
            <consortium name="EnsemblPlants"/>
        </authorList>
    </citation>
    <scope>IDENTIFICATION</scope>
</reference>
<dbReference type="Pfam" id="PF08246">
    <property type="entry name" value="Inhibitor_I29"/>
    <property type="match status" value="1"/>
</dbReference>
<sequence length="408" mass="45609">MAQHGRVYKDEIEKEKRFNIFKKNVERIENLNGNAPSTKLYTLGTNAFTNLTTEEFLATHTGYKKQFDSTSGGSMTNGFRYENLTGDNIPSSIEWREHGAATGIKDQGKCGMKIKKKMGDVVVLQFQYRGIDVSVNVEDVDKVNLIDLIVEYWEKAKENNVQTPQNPTFQYVYKMKHVSLNCDADLMKMFSNLTDKKEIYVWVWDGLKDTKVVSAARPLVLGKSPMEVDKQVVNEIGSPSASNPKLTPRRRKNTVVEAEIISKEEFERHVSSLNKLLGILCNWGSRRTKQNKNRTINLTLRGGTYCVQENSCGGGDMTNAFEFIGKNQGISTDAEYPYTAFNGNQSQCQAKTSVVTINDYESIPPKDEGALLKAVSQQPKLSRLESMVVGLSSITTKVESSMGSVATT</sequence>
<dbReference type="SMART" id="SM00645">
    <property type="entry name" value="Pept_C1"/>
    <property type="match status" value="1"/>
</dbReference>
<comment type="similarity">
    <text evidence="1">Belongs to the peptidase C1 family.</text>
</comment>
<dbReference type="InterPro" id="IPR000668">
    <property type="entry name" value="Peptidase_C1A_C"/>
</dbReference>
<dbReference type="GO" id="GO:0006508">
    <property type="term" value="P:proteolysis"/>
    <property type="evidence" value="ECO:0007669"/>
    <property type="project" value="InterPro"/>
</dbReference>
<dbReference type="SMART" id="SM00848">
    <property type="entry name" value="Inhibitor_I29"/>
    <property type="match status" value="1"/>
</dbReference>
<evidence type="ECO:0000313" key="4">
    <source>
        <dbReference type="EnsemblPlants" id="AUR62027679-RA:cds"/>
    </source>
</evidence>
<dbReference type="PANTHER" id="PTHR12411">
    <property type="entry name" value="CYSTEINE PROTEASE FAMILY C1-RELATED"/>
    <property type="match status" value="1"/>
</dbReference>
<dbReference type="SUPFAM" id="SSF54001">
    <property type="entry name" value="Cysteine proteinases"/>
    <property type="match status" value="2"/>
</dbReference>
<evidence type="ECO:0000313" key="5">
    <source>
        <dbReference type="Proteomes" id="UP000596660"/>
    </source>
</evidence>
<accession>A0A803MDY6</accession>
<dbReference type="InterPro" id="IPR013201">
    <property type="entry name" value="Prot_inhib_I29"/>
</dbReference>
<evidence type="ECO:0000259" key="2">
    <source>
        <dbReference type="SMART" id="SM00645"/>
    </source>
</evidence>
<feature type="domain" description="Peptidase C1A papain C-terminal" evidence="2">
    <location>
        <begin position="89"/>
        <end position="407"/>
    </location>
</feature>
<reference evidence="4" key="1">
    <citation type="journal article" date="2017" name="Nature">
        <title>The genome of Chenopodium quinoa.</title>
        <authorList>
            <person name="Jarvis D.E."/>
            <person name="Ho Y.S."/>
            <person name="Lightfoot D.J."/>
            <person name="Schmoeckel S.M."/>
            <person name="Li B."/>
            <person name="Borm T.J.A."/>
            <person name="Ohyanagi H."/>
            <person name="Mineta K."/>
            <person name="Michell C.T."/>
            <person name="Saber N."/>
            <person name="Kharbatia N.M."/>
            <person name="Rupper R.R."/>
            <person name="Sharp A.R."/>
            <person name="Dally N."/>
            <person name="Boughton B.A."/>
            <person name="Woo Y.H."/>
            <person name="Gao G."/>
            <person name="Schijlen E.G.W.M."/>
            <person name="Guo X."/>
            <person name="Momin A.A."/>
            <person name="Negrao S."/>
            <person name="Al-Babili S."/>
            <person name="Gehring C."/>
            <person name="Roessner U."/>
            <person name="Jung C."/>
            <person name="Murphy K."/>
            <person name="Arold S.T."/>
            <person name="Gojobori T."/>
            <person name="van der Linden C.G."/>
            <person name="van Loo E.N."/>
            <person name="Jellen E.N."/>
            <person name="Maughan P.J."/>
            <person name="Tester M."/>
        </authorList>
    </citation>
    <scope>NUCLEOTIDE SEQUENCE [LARGE SCALE GENOMIC DNA]</scope>
    <source>
        <strain evidence="4">cv. PI 614886</strain>
    </source>
</reference>
<evidence type="ECO:0000256" key="1">
    <source>
        <dbReference type="ARBA" id="ARBA00008455"/>
    </source>
</evidence>
<dbReference type="InterPro" id="IPR038765">
    <property type="entry name" value="Papain-like_cys_pep_sf"/>
</dbReference>
<proteinExistence type="inferred from homology"/>
<dbReference type="Gramene" id="AUR62027679-RA">
    <property type="protein sequence ID" value="AUR62027679-RA:cds"/>
    <property type="gene ID" value="AUR62027679"/>
</dbReference>
<dbReference type="GO" id="GO:0008234">
    <property type="term" value="F:cysteine-type peptidase activity"/>
    <property type="evidence" value="ECO:0007669"/>
    <property type="project" value="InterPro"/>
</dbReference>
<evidence type="ECO:0000259" key="3">
    <source>
        <dbReference type="SMART" id="SM00848"/>
    </source>
</evidence>
<dbReference type="AlphaFoldDB" id="A0A803MDY6"/>
<feature type="domain" description="Cathepsin propeptide inhibitor" evidence="3">
    <location>
        <begin position="1"/>
        <end position="56"/>
    </location>
</feature>
<name>A0A803MDY6_CHEQI</name>
<dbReference type="Pfam" id="PF00112">
    <property type="entry name" value="Peptidase_C1"/>
    <property type="match status" value="1"/>
</dbReference>
<dbReference type="EnsemblPlants" id="AUR62027679-RA">
    <property type="protein sequence ID" value="AUR62027679-RA:cds"/>
    <property type="gene ID" value="AUR62027679"/>
</dbReference>
<protein>
    <submittedName>
        <fullName evidence="4">Uncharacterized protein</fullName>
    </submittedName>
</protein>
<dbReference type="Gene3D" id="3.90.70.10">
    <property type="entry name" value="Cysteine proteinases"/>
    <property type="match status" value="2"/>
</dbReference>
<keyword evidence="5" id="KW-1185">Reference proteome</keyword>
<organism evidence="4 5">
    <name type="scientific">Chenopodium quinoa</name>
    <name type="common">Quinoa</name>
    <dbReference type="NCBI Taxonomy" id="63459"/>
    <lineage>
        <taxon>Eukaryota</taxon>
        <taxon>Viridiplantae</taxon>
        <taxon>Streptophyta</taxon>
        <taxon>Embryophyta</taxon>
        <taxon>Tracheophyta</taxon>
        <taxon>Spermatophyta</taxon>
        <taxon>Magnoliopsida</taxon>
        <taxon>eudicotyledons</taxon>
        <taxon>Gunneridae</taxon>
        <taxon>Pentapetalae</taxon>
        <taxon>Caryophyllales</taxon>
        <taxon>Chenopodiaceae</taxon>
        <taxon>Chenopodioideae</taxon>
        <taxon>Atripliceae</taxon>
        <taxon>Chenopodium</taxon>
    </lineage>
</organism>
<dbReference type="Proteomes" id="UP000596660">
    <property type="component" value="Unplaced"/>
</dbReference>